<feature type="region of interest" description="Disordered" evidence="1">
    <location>
        <begin position="73"/>
        <end position="118"/>
    </location>
</feature>
<dbReference type="EMBL" id="BAAAPH010000001">
    <property type="protein sequence ID" value="GAA1549951.1"/>
    <property type="molecule type" value="Genomic_DNA"/>
</dbReference>
<feature type="compositionally biased region" description="Acidic residues" evidence="1">
    <location>
        <begin position="73"/>
        <end position="85"/>
    </location>
</feature>
<gene>
    <name evidence="2" type="ORF">GCM10009804_03170</name>
</gene>
<dbReference type="RefSeq" id="WP_344231469.1">
    <property type="nucleotide sequence ID" value="NZ_BAAAPH010000001.1"/>
</dbReference>
<keyword evidence="3" id="KW-1185">Reference proteome</keyword>
<evidence type="ECO:0000256" key="1">
    <source>
        <dbReference type="SAM" id="MobiDB-lite"/>
    </source>
</evidence>
<proteinExistence type="predicted"/>
<feature type="compositionally biased region" description="Low complexity" evidence="1">
    <location>
        <begin position="87"/>
        <end position="107"/>
    </location>
</feature>
<accession>A0ABN2C291</accession>
<name>A0ABN2C291_9ACTN</name>
<evidence type="ECO:0000313" key="2">
    <source>
        <dbReference type="EMBL" id="GAA1549951.1"/>
    </source>
</evidence>
<evidence type="ECO:0000313" key="3">
    <source>
        <dbReference type="Proteomes" id="UP001501705"/>
    </source>
</evidence>
<dbReference type="Proteomes" id="UP001501705">
    <property type="component" value="Unassembled WGS sequence"/>
</dbReference>
<reference evidence="2 3" key="1">
    <citation type="journal article" date="2019" name="Int. J. Syst. Evol. Microbiol.">
        <title>The Global Catalogue of Microorganisms (GCM) 10K type strain sequencing project: providing services to taxonomists for standard genome sequencing and annotation.</title>
        <authorList>
            <consortium name="The Broad Institute Genomics Platform"/>
            <consortium name="The Broad Institute Genome Sequencing Center for Infectious Disease"/>
            <person name="Wu L."/>
            <person name="Ma J."/>
        </authorList>
    </citation>
    <scope>NUCLEOTIDE SEQUENCE [LARGE SCALE GENOMIC DNA]</scope>
    <source>
        <strain evidence="2 3">JCM 15572</strain>
    </source>
</reference>
<sequence>MITLKVTPDGGEPYTVTATSRDVLMWEKTTQGNKSFVDLVNAPNLIDLYKVAHLASQRQGLFPGSYQDFEASCEVDGETEDDPEPDPTQSAASTADSSSSPSEQASAPRSGRTKANGR</sequence>
<comment type="caution">
    <text evidence="2">The sequence shown here is derived from an EMBL/GenBank/DDBJ whole genome shotgun (WGS) entry which is preliminary data.</text>
</comment>
<organism evidence="2 3">
    <name type="scientific">Kribbella hippodromi</name>
    <dbReference type="NCBI Taxonomy" id="434347"/>
    <lineage>
        <taxon>Bacteria</taxon>
        <taxon>Bacillati</taxon>
        <taxon>Actinomycetota</taxon>
        <taxon>Actinomycetes</taxon>
        <taxon>Propionibacteriales</taxon>
        <taxon>Kribbellaceae</taxon>
        <taxon>Kribbella</taxon>
    </lineage>
</organism>
<protein>
    <submittedName>
        <fullName evidence="2">Uncharacterized protein</fullName>
    </submittedName>
</protein>